<reference evidence="5" key="1">
    <citation type="submission" date="2023-01" db="EMBL/GenBank/DDBJ databases">
        <title>Colletotrichum chrysophilum M932 genome sequence.</title>
        <authorList>
            <person name="Baroncelli R."/>
        </authorList>
    </citation>
    <scope>NUCLEOTIDE SEQUENCE</scope>
    <source>
        <strain evidence="5">M932</strain>
    </source>
</reference>
<feature type="compositionally biased region" description="Low complexity" evidence="2">
    <location>
        <begin position="490"/>
        <end position="502"/>
    </location>
</feature>
<feature type="compositionally biased region" description="Polar residues" evidence="2">
    <location>
        <begin position="623"/>
        <end position="642"/>
    </location>
</feature>
<dbReference type="PROSITE" id="PS00383">
    <property type="entry name" value="TYR_PHOSPHATASE_1"/>
    <property type="match status" value="1"/>
</dbReference>
<keyword evidence="6" id="KW-1185">Reference proteome</keyword>
<gene>
    <name evidence="5" type="ORF">CCHR01_02475</name>
</gene>
<evidence type="ECO:0000256" key="1">
    <source>
        <dbReference type="ARBA" id="ARBA00009649"/>
    </source>
</evidence>
<dbReference type="PROSITE" id="PS50055">
    <property type="entry name" value="TYR_PHOSPHATASE_PTP"/>
    <property type="match status" value="1"/>
</dbReference>
<dbReference type="InterPro" id="IPR000242">
    <property type="entry name" value="PTP_cat"/>
</dbReference>
<dbReference type="InterPro" id="IPR000387">
    <property type="entry name" value="Tyr_Pase_dom"/>
</dbReference>
<sequence>MLPWPEFDELPGSREEKIKPPGQSKVAFADCRNRAKGTARLYRIPSGPGRLVQSPKSAPRPETERATKQDPGNFPTNLLNVWTLAAVIISRLLPLNSCSDHASITPAHTSGSLLLRRSPYSSLWTSPSPSVSLPPSTSQLLPLLSQAPRCSPCLPTFSFVGKKDGKLLPKRESLRYPPFLIIIIKFLLRIVVLIVAISASEARPTNPLQAVGFFFPQLSSSAASAHTLSLFSSTVRVSSLSLFSLSIHTSALPPSPLSSKERKTNTCLPLLSPNIKQPFPHHPTTRLPSWPTARASRVTQTKKETRLVTHELGRSTPSRPRTTRPRPRPRPPTLQRAPPRAYPCASLIPIARNAASALPLVICRVHPLARACPVVGLVIHANHTACLPASWPTATHIFFSFDPLSLPHPSSGVQTSSSPFHLRKRQQAPLAIPREADKPTKLRARLTVKLRRTKRPTRSTPTLALAAALRLAGPPRYIQKKKGASCRPPTATTLTTTTTTTAPKSSDDITAYLSNPSRRAVLRTISPTSLSLLPSASSLSRSSSDFYPTSHRNPTVVATASRLFSAPRAPTVTSSAIPQPPRANKMDHLPKFRRKPKIPTISTTDVKPPLSRNGSGIIEQEHPSPQQIYPSTTVTVTSSGRQSPKPGLRKSAFRGLHLRSSGKRVRSPPPASLPSSPPPAIVSHDGITSSPPSTKNKEGRDDAAARASSDRESRASSDPKPKIPAFLDLSTPDLENKFQELVWQERNRLAAGMAPDADENSKWGSFKQTDLSRGVQDRYFNIKPWNHNRIKLRVPEDELDYVNASTITLTSPSNKDLEPLRYIAMQGPTQASLDFVWRMVAEQLSSPVVIVQLTSMFENNQAKCFPYLPMDEEADGGGWVLNETDGWNDGWTATLSFDSLETLENGAIEVRKLRLRVGDEDEDRIVWHMLYTKWPDFGVPAVDDLGSFFTLMRLSREYNTAAPAPDTQPRIIHCSAGVGRTGTFITLEHLMRELDEGALLDYDAGAGGAGEDLIYATVDALREQRRSMVQAEAQYLFLYQVLRKLWQEKYDVEDSSDGDSEPAAKRLEVDERSSLSSMD</sequence>
<dbReference type="SMART" id="SM00194">
    <property type="entry name" value="PTPc"/>
    <property type="match status" value="1"/>
</dbReference>
<proteinExistence type="inferred from homology"/>
<dbReference type="InterPro" id="IPR029021">
    <property type="entry name" value="Prot-tyrosine_phosphatase-like"/>
</dbReference>
<feature type="compositionally biased region" description="Basic and acidic residues" evidence="2">
    <location>
        <begin position="301"/>
        <end position="313"/>
    </location>
</feature>
<evidence type="ECO:0000256" key="2">
    <source>
        <dbReference type="SAM" id="MobiDB-lite"/>
    </source>
</evidence>
<evidence type="ECO:0000313" key="6">
    <source>
        <dbReference type="Proteomes" id="UP001243330"/>
    </source>
</evidence>
<evidence type="ECO:0000259" key="3">
    <source>
        <dbReference type="PROSITE" id="PS50055"/>
    </source>
</evidence>
<feature type="region of interest" description="Disordered" evidence="2">
    <location>
        <begin position="1"/>
        <end position="72"/>
    </location>
</feature>
<accession>A0AAD9AW48</accession>
<evidence type="ECO:0000313" key="5">
    <source>
        <dbReference type="EMBL" id="KAK1854922.1"/>
    </source>
</evidence>
<name>A0AAD9AW48_9PEZI</name>
<feature type="compositionally biased region" description="Pro residues" evidence="2">
    <location>
        <begin position="667"/>
        <end position="680"/>
    </location>
</feature>
<dbReference type="AlphaFoldDB" id="A0AAD9AW48"/>
<feature type="region of interest" description="Disordered" evidence="2">
    <location>
        <begin position="1052"/>
        <end position="1079"/>
    </location>
</feature>
<feature type="compositionally biased region" description="Basic and acidic residues" evidence="2">
    <location>
        <begin position="1062"/>
        <end position="1073"/>
    </location>
</feature>
<evidence type="ECO:0000259" key="4">
    <source>
        <dbReference type="PROSITE" id="PS50056"/>
    </source>
</evidence>
<feature type="domain" description="Tyrosine-protein phosphatase" evidence="3">
    <location>
        <begin position="776"/>
        <end position="1045"/>
    </location>
</feature>
<dbReference type="PROSITE" id="PS50056">
    <property type="entry name" value="TYR_PHOSPHATASE_2"/>
    <property type="match status" value="1"/>
</dbReference>
<dbReference type="PANTHER" id="PTHR19134:SF449">
    <property type="entry name" value="TYROSINE-PROTEIN PHOSPHATASE 1"/>
    <property type="match status" value="1"/>
</dbReference>
<organism evidence="5 6">
    <name type="scientific">Colletotrichum chrysophilum</name>
    <dbReference type="NCBI Taxonomy" id="1836956"/>
    <lineage>
        <taxon>Eukaryota</taxon>
        <taxon>Fungi</taxon>
        <taxon>Dikarya</taxon>
        <taxon>Ascomycota</taxon>
        <taxon>Pezizomycotina</taxon>
        <taxon>Sordariomycetes</taxon>
        <taxon>Hypocreomycetidae</taxon>
        <taxon>Glomerellales</taxon>
        <taxon>Glomerellaceae</taxon>
        <taxon>Colletotrichum</taxon>
        <taxon>Colletotrichum gloeosporioides species complex</taxon>
    </lineage>
</organism>
<dbReference type="InterPro" id="IPR050348">
    <property type="entry name" value="Protein-Tyr_Phosphatase"/>
</dbReference>
<comment type="caution">
    <text evidence="5">The sequence shown here is derived from an EMBL/GenBank/DDBJ whole genome shotgun (WGS) entry which is preliminary data.</text>
</comment>
<feature type="region of interest" description="Disordered" evidence="2">
    <location>
        <begin position="280"/>
        <end position="339"/>
    </location>
</feature>
<dbReference type="Pfam" id="PF00102">
    <property type="entry name" value="Y_phosphatase"/>
    <property type="match status" value="1"/>
</dbReference>
<dbReference type="Gene3D" id="3.90.190.10">
    <property type="entry name" value="Protein tyrosine phosphatase superfamily"/>
    <property type="match status" value="1"/>
</dbReference>
<protein>
    <submittedName>
        <fullName evidence="5">Protein-tyrosine phosphatase 2</fullName>
    </submittedName>
</protein>
<dbReference type="Proteomes" id="UP001243330">
    <property type="component" value="Unassembled WGS sequence"/>
</dbReference>
<dbReference type="GO" id="GO:0004725">
    <property type="term" value="F:protein tyrosine phosphatase activity"/>
    <property type="evidence" value="ECO:0007669"/>
    <property type="project" value="InterPro"/>
</dbReference>
<feature type="compositionally biased region" description="Basic residues" evidence="2">
    <location>
        <begin position="647"/>
        <end position="666"/>
    </location>
</feature>
<dbReference type="EMBL" id="JAQOWY010000029">
    <property type="protein sequence ID" value="KAK1854922.1"/>
    <property type="molecule type" value="Genomic_DNA"/>
</dbReference>
<dbReference type="PRINTS" id="PR00700">
    <property type="entry name" value="PRTYPHPHTASE"/>
</dbReference>
<dbReference type="PANTHER" id="PTHR19134">
    <property type="entry name" value="RECEPTOR-TYPE TYROSINE-PROTEIN PHOSPHATASE"/>
    <property type="match status" value="1"/>
</dbReference>
<feature type="compositionally biased region" description="Basic and acidic residues" evidence="2">
    <location>
        <begin position="695"/>
        <end position="721"/>
    </location>
</feature>
<dbReference type="SMART" id="SM00404">
    <property type="entry name" value="PTPc_motif"/>
    <property type="match status" value="1"/>
</dbReference>
<dbReference type="InterPro" id="IPR003595">
    <property type="entry name" value="Tyr_Pase_cat"/>
</dbReference>
<feature type="compositionally biased region" description="Basic and acidic residues" evidence="2">
    <location>
        <begin position="59"/>
        <end position="68"/>
    </location>
</feature>
<feature type="domain" description="Tyrosine specific protein phosphatases" evidence="4">
    <location>
        <begin position="946"/>
        <end position="1036"/>
    </location>
</feature>
<dbReference type="InterPro" id="IPR016130">
    <property type="entry name" value="Tyr_Pase_AS"/>
</dbReference>
<dbReference type="CDD" id="cd18533">
    <property type="entry name" value="PTP_fungal"/>
    <property type="match status" value="1"/>
</dbReference>
<feature type="region of interest" description="Disordered" evidence="2">
    <location>
        <begin position="479"/>
        <end position="502"/>
    </location>
</feature>
<dbReference type="SUPFAM" id="SSF52799">
    <property type="entry name" value="(Phosphotyrosine protein) phosphatases II"/>
    <property type="match status" value="1"/>
</dbReference>
<comment type="similarity">
    <text evidence="1">Belongs to the protein-tyrosine phosphatase family. Non-receptor class subfamily.</text>
</comment>
<feature type="region of interest" description="Disordered" evidence="2">
    <location>
        <begin position="571"/>
        <end position="728"/>
    </location>
</feature>